<name>A0A6J5S2V8_9CAUD</name>
<accession>A0A6J5S2V8</accession>
<proteinExistence type="predicted"/>
<reference evidence="1" key="1">
    <citation type="submission" date="2020-05" db="EMBL/GenBank/DDBJ databases">
        <authorList>
            <person name="Chiriac C."/>
            <person name="Salcher M."/>
            <person name="Ghai R."/>
            <person name="Kavagutti S V."/>
        </authorList>
    </citation>
    <scope>NUCLEOTIDE SEQUENCE</scope>
</reference>
<dbReference type="EMBL" id="LR797321">
    <property type="protein sequence ID" value="CAB4202757.1"/>
    <property type="molecule type" value="Genomic_DNA"/>
</dbReference>
<evidence type="ECO:0000313" key="1">
    <source>
        <dbReference type="EMBL" id="CAB4202757.1"/>
    </source>
</evidence>
<organism evidence="1">
    <name type="scientific">uncultured Caudovirales phage</name>
    <dbReference type="NCBI Taxonomy" id="2100421"/>
    <lineage>
        <taxon>Viruses</taxon>
        <taxon>Duplodnaviria</taxon>
        <taxon>Heunggongvirae</taxon>
        <taxon>Uroviricota</taxon>
        <taxon>Caudoviricetes</taxon>
        <taxon>Peduoviridae</taxon>
        <taxon>Maltschvirus</taxon>
        <taxon>Maltschvirus maltsch</taxon>
    </lineage>
</organism>
<gene>
    <name evidence="1" type="ORF">UFOVP1374_42</name>
</gene>
<sequence>MTEQEITQARADVDQLDIEQLRCGVLLQLLHIEALKAERDRLQYEVDAIPAIKEERDKWVERHKACVKCLGEALQDASDSFVERDAVAAAAKLALDALMACGYEETGAHHSFFDADANEAAITALRQAGVR</sequence>
<protein>
    <submittedName>
        <fullName evidence="1">Uncharacterized protein</fullName>
    </submittedName>
</protein>